<reference evidence="7 8" key="1">
    <citation type="journal article" date="2015" name="Nature">
        <title>rRNA introns, odd ribosomes, and small enigmatic genomes across a large radiation of phyla.</title>
        <authorList>
            <person name="Brown C.T."/>
            <person name="Hug L.A."/>
            <person name="Thomas B.C."/>
            <person name="Sharon I."/>
            <person name="Castelle C.J."/>
            <person name="Singh A."/>
            <person name="Wilkins M.J."/>
            <person name="Williams K.H."/>
            <person name="Banfield J.F."/>
        </authorList>
    </citation>
    <scope>NUCLEOTIDE SEQUENCE [LARGE SCALE GENOMIC DNA]</scope>
</reference>
<keyword evidence="3 6" id="KW-0812">Transmembrane</keyword>
<dbReference type="EMBL" id="LCAH01000005">
    <property type="protein sequence ID" value="KKR87154.1"/>
    <property type="molecule type" value="Genomic_DNA"/>
</dbReference>
<evidence type="ECO:0000256" key="6">
    <source>
        <dbReference type="SAM" id="Phobius"/>
    </source>
</evidence>
<evidence type="ECO:0000256" key="1">
    <source>
        <dbReference type="ARBA" id="ARBA00004141"/>
    </source>
</evidence>
<evidence type="ECO:0000256" key="5">
    <source>
        <dbReference type="ARBA" id="ARBA00023136"/>
    </source>
</evidence>
<feature type="transmembrane region" description="Helical" evidence="6">
    <location>
        <begin position="300"/>
        <end position="333"/>
    </location>
</feature>
<evidence type="ECO:0000313" key="7">
    <source>
        <dbReference type="EMBL" id="KKR87154.1"/>
    </source>
</evidence>
<evidence type="ECO:0000313" key="8">
    <source>
        <dbReference type="Proteomes" id="UP000034616"/>
    </source>
</evidence>
<comment type="caution">
    <text evidence="7">The sequence shown here is derived from an EMBL/GenBank/DDBJ whole genome shotgun (WGS) entry which is preliminary data.</text>
</comment>
<feature type="transmembrane region" description="Helical" evidence="6">
    <location>
        <begin position="154"/>
        <end position="170"/>
    </location>
</feature>
<evidence type="ECO:0000256" key="3">
    <source>
        <dbReference type="ARBA" id="ARBA00022692"/>
    </source>
</evidence>
<evidence type="ECO:0008006" key="9">
    <source>
        <dbReference type="Google" id="ProtNLM"/>
    </source>
</evidence>
<keyword evidence="5 6" id="KW-0472">Membrane</keyword>
<dbReference type="InterPro" id="IPR002549">
    <property type="entry name" value="AI-2E-like"/>
</dbReference>
<dbReference type="GO" id="GO:0016020">
    <property type="term" value="C:membrane"/>
    <property type="evidence" value="ECO:0007669"/>
    <property type="project" value="UniProtKB-SubCell"/>
</dbReference>
<protein>
    <recommendedName>
        <fullName evidence="9">Permease</fullName>
    </recommendedName>
</protein>
<dbReference type="PANTHER" id="PTHR21716">
    <property type="entry name" value="TRANSMEMBRANE PROTEIN"/>
    <property type="match status" value="1"/>
</dbReference>
<sequence length="354" mass="38806">MRMEHSMSLERWFFLLISVIVLFLAWTTIQSFVLTLLTAGIAAIVCAPIHERLEQLIKRKKLAAALLVFAVFLLIAVPIFFVLLLMVRQATELLQSSLGDGGWISRVQVAAMLESLPSFLRERVLALDLNAVAKSVAEWIFGHVDDLFSSSTKFAINTILFFIALYYLLADRNKLRREILILSPFRDTVDEAIMQRIVETVRSVVFGALMVAVTQGIFATIGMSFFGVPGSFLWGAAAVVAAQVPLVGVGLVMVPAIVYLFFTGDMVATVGLTLWSILVVGLVDNLLAPYLMKGTTHMHALLLLVFMLGGIETFGSIGLIVGPTVLSAVLVLVELYKAGVLQKDFSKTVHTSNR</sequence>
<organism evidence="7 8">
    <name type="scientific">Candidatus Uhrbacteria bacterium GW2011_GWC2_41_11</name>
    <dbReference type="NCBI Taxonomy" id="1618985"/>
    <lineage>
        <taxon>Bacteria</taxon>
        <taxon>Candidatus Uhriibacteriota</taxon>
    </lineage>
</organism>
<dbReference type="Proteomes" id="UP000034616">
    <property type="component" value="Unassembled WGS sequence"/>
</dbReference>
<evidence type="ECO:0000256" key="4">
    <source>
        <dbReference type="ARBA" id="ARBA00022989"/>
    </source>
</evidence>
<evidence type="ECO:0000256" key="2">
    <source>
        <dbReference type="ARBA" id="ARBA00009773"/>
    </source>
</evidence>
<feature type="transmembrane region" description="Helical" evidence="6">
    <location>
        <begin position="32"/>
        <end position="50"/>
    </location>
</feature>
<feature type="transmembrane region" description="Helical" evidence="6">
    <location>
        <begin position="232"/>
        <end position="262"/>
    </location>
</feature>
<comment type="similarity">
    <text evidence="2">Belongs to the autoinducer-2 exporter (AI-2E) (TC 2.A.86) family.</text>
</comment>
<feature type="transmembrane region" description="Helical" evidence="6">
    <location>
        <begin position="204"/>
        <end position="226"/>
    </location>
</feature>
<proteinExistence type="inferred from homology"/>
<dbReference type="AlphaFoldDB" id="A0A0G0UDZ6"/>
<feature type="transmembrane region" description="Helical" evidence="6">
    <location>
        <begin position="269"/>
        <end position="288"/>
    </location>
</feature>
<comment type="subcellular location">
    <subcellularLocation>
        <location evidence="1">Membrane</location>
        <topology evidence="1">Multi-pass membrane protein</topology>
    </subcellularLocation>
</comment>
<gene>
    <name evidence="7" type="ORF">UU35_C0005G0028</name>
</gene>
<accession>A0A0G0UDZ6</accession>
<feature type="transmembrane region" description="Helical" evidence="6">
    <location>
        <begin position="9"/>
        <end position="26"/>
    </location>
</feature>
<name>A0A0G0UDZ6_9BACT</name>
<dbReference type="Pfam" id="PF01594">
    <property type="entry name" value="AI-2E_transport"/>
    <property type="match status" value="1"/>
</dbReference>
<dbReference type="PANTHER" id="PTHR21716:SF4">
    <property type="entry name" value="TRANSMEMBRANE PROTEIN 245"/>
    <property type="match status" value="1"/>
</dbReference>
<feature type="transmembrane region" description="Helical" evidence="6">
    <location>
        <begin position="62"/>
        <end position="87"/>
    </location>
</feature>
<keyword evidence="4 6" id="KW-1133">Transmembrane helix</keyword>